<protein>
    <submittedName>
        <fullName evidence="1">Uncharacterized protein</fullName>
    </submittedName>
</protein>
<dbReference type="RefSeq" id="XP_041224882.1">
    <property type="nucleotide sequence ID" value="XM_041377076.1"/>
</dbReference>
<dbReference type="EMBL" id="JABBWK010000033">
    <property type="protein sequence ID" value="KAG1899306.1"/>
    <property type="molecule type" value="Genomic_DNA"/>
</dbReference>
<comment type="caution">
    <text evidence="1">The sequence shown here is derived from an EMBL/GenBank/DDBJ whole genome shotgun (WGS) entry which is preliminary data.</text>
</comment>
<evidence type="ECO:0000313" key="2">
    <source>
        <dbReference type="Proteomes" id="UP001195769"/>
    </source>
</evidence>
<reference evidence="1" key="1">
    <citation type="journal article" date="2020" name="New Phytol.">
        <title>Comparative genomics reveals dynamic genome evolution in host specialist ectomycorrhizal fungi.</title>
        <authorList>
            <person name="Lofgren L.A."/>
            <person name="Nguyen N.H."/>
            <person name="Vilgalys R."/>
            <person name="Ruytinx J."/>
            <person name="Liao H.L."/>
            <person name="Branco S."/>
            <person name="Kuo A."/>
            <person name="LaButti K."/>
            <person name="Lipzen A."/>
            <person name="Andreopoulos W."/>
            <person name="Pangilinan J."/>
            <person name="Riley R."/>
            <person name="Hundley H."/>
            <person name="Na H."/>
            <person name="Barry K."/>
            <person name="Grigoriev I.V."/>
            <person name="Stajich J.E."/>
            <person name="Kennedy P.G."/>
        </authorList>
    </citation>
    <scope>NUCLEOTIDE SEQUENCE</scope>
    <source>
        <strain evidence="1">FC203</strain>
    </source>
</reference>
<accession>A0AAD4HKB1</accession>
<proteinExistence type="predicted"/>
<dbReference type="Proteomes" id="UP001195769">
    <property type="component" value="Unassembled WGS sequence"/>
</dbReference>
<keyword evidence="2" id="KW-1185">Reference proteome</keyword>
<organism evidence="1 2">
    <name type="scientific">Suillus fuscotomentosus</name>
    <dbReference type="NCBI Taxonomy" id="1912939"/>
    <lineage>
        <taxon>Eukaryota</taxon>
        <taxon>Fungi</taxon>
        <taxon>Dikarya</taxon>
        <taxon>Basidiomycota</taxon>
        <taxon>Agaricomycotina</taxon>
        <taxon>Agaricomycetes</taxon>
        <taxon>Agaricomycetidae</taxon>
        <taxon>Boletales</taxon>
        <taxon>Suillineae</taxon>
        <taxon>Suillaceae</taxon>
        <taxon>Suillus</taxon>
    </lineage>
</organism>
<name>A0AAD4HKB1_9AGAM</name>
<gene>
    <name evidence="1" type="ORF">F5891DRAFT_981093</name>
</gene>
<dbReference type="GeneID" id="64671374"/>
<evidence type="ECO:0000313" key="1">
    <source>
        <dbReference type="EMBL" id="KAG1899306.1"/>
    </source>
</evidence>
<dbReference type="AlphaFoldDB" id="A0AAD4HKB1"/>
<sequence>MSSANDKEKVIYSNHQHLVMMNEVFNEDRFVDEAELLDEGIRYCLHMAKHDFDHLANKPTISKFQGFEPTQTDLDSVIMTAWLRPVLSLLGLTEIDIENVHGQMITQSDLGSTKTDLQSV</sequence>